<organism evidence="2 3">
    <name type="scientific">Mycena metata</name>
    <dbReference type="NCBI Taxonomy" id="1033252"/>
    <lineage>
        <taxon>Eukaryota</taxon>
        <taxon>Fungi</taxon>
        <taxon>Dikarya</taxon>
        <taxon>Basidiomycota</taxon>
        <taxon>Agaricomycotina</taxon>
        <taxon>Agaricomycetes</taxon>
        <taxon>Agaricomycetidae</taxon>
        <taxon>Agaricales</taxon>
        <taxon>Marasmiineae</taxon>
        <taxon>Mycenaceae</taxon>
        <taxon>Mycena</taxon>
    </lineage>
</organism>
<proteinExistence type="predicted"/>
<dbReference type="Proteomes" id="UP001215598">
    <property type="component" value="Unassembled WGS sequence"/>
</dbReference>
<feature type="compositionally biased region" description="Low complexity" evidence="1">
    <location>
        <begin position="307"/>
        <end position="320"/>
    </location>
</feature>
<reference evidence="2" key="1">
    <citation type="submission" date="2023-03" db="EMBL/GenBank/DDBJ databases">
        <title>Massive genome expansion in bonnet fungi (Mycena s.s.) driven by repeated elements and novel gene families across ecological guilds.</title>
        <authorList>
            <consortium name="Lawrence Berkeley National Laboratory"/>
            <person name="Harder C.B."/>
            <person name="Miyauchi S."/>
            <person name="Viragh M."/>
            <person name="Kuo A."/>
            <person name="Thoen E."/>
            <person name="Andreopoulos B."/>
            <person name="Lu D."/>
            <person name="Skrede I."/>
            <person name="Drula E."/>
            <person name="Henrissat B."/>
            <person name="Morin E."/>
            <person name="Kohler A."/>
            <person name="Barry K."/>
            <person name="LaButti K."/>
            <person name="Morin E."/>
            <person name="Salamov A."/>
            <person name="Lipzen A."/>
            <person name="Mereny Z."/>
            <person name="Hegedus B."/>
            <person name="Baldrian P."/>
            <person name="Stursova M."/>
            <person name="Weitz H."/>
            <person name="Taylor A."/>
            <person name="Grigoriev I.V."/>
            <person name="Nagy L.G."/>
            <person name="Martin F."/>
            <person name="Kauserud H."/>
        </authorList>
    </citation>
    <scope>NUCLEOTIDE SEQUENCE</scope>
    <source>
        <strain evidence="2">CBHHK182m</strain>
    </source>
</reference>
<dbReference type="AlphaFoldDB" id="A0AAD7MSU6"/>
<feature type="region of interest" description="Disordered" evidence="1">
    <location>
        <begin position="230"/>
        <end position="337"/>
    </location>
</feature>
<feature type="compositionally biased region" description="Pro residues" evidence="1">
    <location>
        <begin position="291"/>
        <end position="306"/>
    </location>
</feature>
<gene>
    <name evidence="2" type="ORF">B0H16DRAFT_1469592</name>
</gene>
<protein>
    <submittedName>
        <fullName evidence="2">Uncharacterized protein</fullName>
    </submittedName>
</protein>
<dbReference type="EMBL" id="JARKIB010000159">
    <property type="protein sequence ID" value="KAJ7730428.1"/>
    <property type="molecule type" value="Genomic_DNA"/>
</dbReference>
<comment type="caution">
    <text evidence="2">The sequence shown here is derived from an EMBL/GenBank/DDBJ whole genome shotgun (WGS) entry which is preliminary data.</text>
</comment>
<feature type="region of interest" description="Disordered" evidence="1">
    <location>
        <begin position="544"/>
        <end position="574"/>
    </location>
</feature>
<name>A0AAD7MSU6_9AGAR</name>
<evidence type="ECO:0000256" key="1">
    <source>
        <dbReference type="SAM" id="MobiDB-lite"/>
    </source>
</evidence>
<accession>A0AAD7MSU6</accession>
<evidence type="ECO:0000313" key="3">
    <source>
        <dbReference type="Proteomes" id="UP001215598"/>
    </source>
</evidence>
<evidence type="ECO:0000313" key="2">
    <source>
        <dbReference type="EMBL" id="KAJ7730428.1"/>
    </source>
</evidence>
<sequence length="609" mass="66290">MSAVPAGTSLVLAGTGLLPPHYRLQLLLERVSAADISQVGPFSLPSVPIASPVRQYSYGRGGNGGIDHVNWATRGKGGGTAELEEIACGIEARACGIALRPSEWCGQLENGGWRWVRNRTLTAKMLRTEMGAEREVERVHFGVGNQLQEFIQSSSTGPARALSFTTPTIKLQGITKRNLCALGLVQKEYILVTNGQPSGIALGVADERWLICDQHSHPAISALCRFADGAHSKKSPGPSSAVRRQQRRQSNNPGIFVVLRLPRARSGRHGPGTNRQLRDAMRRRRLSGNPSPLPSPHPEPAQPPSRIPRAPAPIRRVNARYSGGGGPARSSEARRRPARGYTRRLFRAAFTARAMCGFPRVVYGFVRSPTIRPLLQRAAWPVKRRSAPRYSEGRIGSISARSPVVRAATPSVLCSVGTPSFRTIPIVRRCATDTGPTGVGLYTVPVAPLATGRQRDGYQPFSAVEKRPAPGRRDGSQFRKFYVGIQRDGLASPVFLLNFLPIQWMLIPSDPPKNSLSSLLAVRLSFSTLTTKFNLEPLEALRRDGNGTGLPVRPPLKRRPSPAPGRRAALHGSRNGTTTALSIKTCFQFYSNVFFQFFVVVVADDVEAI</sequence>
<keyword evidence="3" id="KW-1185">Reference proteome</keyword>